<sequence>MQGSPIRTLLLNPNTIPAHFKQIESTPRKIVRTALQDVDTGRAPELLISSDGRKIRLDLEGHLSIIKDTLKN</sequence>
<dbReference type="EMBL" id="BDQV01001180">
    <property type="protein sequence ID" value="GAY69329.1"/>
    <property type="molecule type" value="Genomic_DNA"/>
</dbReference>
<accession>A0A2H5QXJ8</accession>
<evidence type="ECO:0000313" key="1">
    <source>
        <dbReference type="EMBL" id="GAY69329.1"/>
    </source>
</evidence>
<proteinExistence type="predicted"/>
<name>A0A2H5QXJ8_CITUN</name>
<protein>
    <submittedName>
        <fullName evidence="1">Uncharacterized protein</fullName>
    </submittedName>
</protein>
<organism evidence="1 2">
    <name type="scientific">Citrus unshiu</name>
    <name type="common">Satsuma mandarin</name>
    <name type="synonym">Citrus nobilis var. unshiu</name>
    <dbReference type="NCBI Taxonomy" id="55188"/>
    <lineage>
        <taxon>Eukaryota</taxon>
        <taxon>Viridiplantae</taxon>
        <taxon>Streptophyta</taxon>
        <taxon>Embryophyta</taxon>
        <taxon>Tracheophyta</taxon>
        <taxon>Spermatophyta</taxon>
        <taxon>Magnoliopsida</taxon>
        <taxon>eudicotyledons</taxon>
        <taxon>Gunneridae</taxon>
        <taxon>Pentapetalae</taxon>
        <taxon>rosids</taxon>
        <taxon>malvids</taxon>
        <taxon>Sapindales</taxon>
        <taxon>Rutaceae</taxon>
        <taxon>Aurantioideae</taxon>
        <taxon>Citrus</taxon>
    </lineage>
</organism>
<gene>
    <name evidence="1" type="ORF">CUMW_271090</name>
</gene>
<comment type="caution">
    <text evidence="1">The sequence shown here is derived from an EMBL/GenBank/DDBJ whole genome shotgun (WGS) entry which is preliminary data.</text>
</comment>
<evidence type="ECO:0000313" key="2">
    <source>
        <dbReference type="Proteomes" id="UP000236630"/>
    </source>
</evidence>
<dbReference type="AlphaFoldDB" id="A0A2H5QXJ8"/>
<reference evidence="1 2" key="1">
    <citation type="journal article" date="2017" name="Front. Genet.">
        <title>Draft sequencing of the heterozygous diploid genome of Satsuma (Citrus unshiu Marc.) using a hybrid assembly approach.</title>
        <authorList>
            <person name="Shimizu T."/>
            <person name="Tanizawa Y."/>
            <person name="Mochizuki T."/>
            <person name="Nagasaki H."/>
            <person name="Yoshioka T."/>
            <person name="Toyoda A."/>
            <person name="Fujiyama A."/>
            <person name="Kaminuma E."/>
            <person name="Nakamura Y."/>
        </authorList>
    </citation>
    <scope>NUCLEOTIDE SEQUENCE [LARGE SCALE GENOMIC DNA]</scope>
    <source>
        <strain evidence="2">cv. Miyagawa wase</strain>
    </source>
</reference>
<keyword evidence="2" id="KW-1185">Reference proteome</keyword>
<dbReference type="Proteomes" id="UP000236630">
    <property type="component" value="Unassembled WGS sequence"/>
</dbReference>